<dbReference type="OrthoDB" id="23692at2"/>
<feature type="domain" description="EAL" evidence="3">
    <location>
        <begin position="422"/>
        <end position="675"/>
    </location>
</feature>
<evidence type="ECO:0000313" key="6">
    <source>
        <dbReference type="Proteomes" id="UP000198797"/>
    </source>
</evidence>
<dbReference type="InterPro" id="IPR035965">
    <property type="entry name" value="PAS-like_dom_sf"/>
</dbReference>
<sequence length="690" mass="74797">MTVCQPWPCCALLGEGKWWPQVSTLPGLAADTASTALAIMAPDGRFLWCNPAGHRLGVGLAELPLGQIGPDGPAVDHPVRGADGATRWLRVRCHGMEHEGQPLRLYELRDVSAERQERDRGRNYRWRLAHLEQLAKVGTWEWNVLTGEVVWSDVLLQMFGLAADAHLDYDSYRQMLYPDDVAVIEGTLEEALRDGGSFSYTHRMYLADGVTLRVFECYGEVFPDAAGAPARVLGTAHDITAMRRVQDELTKLAERDPLTDLPNRRALLSRLDDLIAELRERSAALLLIDIDNFKDINDVHGHAVGDDVLRVLARRLLHELPDGTVLGRLGGDEFAVVLPGAYAEDALAVAEGLCDASVRTPVPLAGTGLRVTLSIGAASLEPGDTRDAVLAHADLALYEAKNAGRNRARLYLPEQYRHAVQRVNVVTRVRKALDENRMRLDAQPIIDLSTGEVVSRELLIRLRDGGEPSLSPAEFLPTVERDDLIGELDRWVVSTATEALAHPKAMTAGMCFDVNISARSLESPGFGDWVVRTLRAAGIDASRLGLEITETAAITNVAAVRHLASTLRDAGCRLSLDDFGAGFGSFAYLKHLPFSTVKIAGDFVRQADHGGADPVLIDAVVRAAHGLGMRTVAESVERAALVPALRMLGVDAGQGYHLGRPAPLDELLGRTFDSRQGGGAAGTVVGHPEP</sequence>
<dbReference type="AlphaFoldDB" id="A0A1C4Z8B6"/>
<dbReference type="Pfam" id="PF08447">
    <property type="entry name" value="PAS_3"/>
    <property type="match status" value="1"/>
</dbReference>
<dbReference type="SMART" id="SM00052">
    <property type="entry name" value="EAL"/>
    <property type="match status" value="1"/>
</dbReference>
<dbReference type="FunFam" id="3.30.70.270:FF:000001">
    <property type="entry name" value="Diguanylate cyclase domain protein"/>
    <property type="match status" value="1"/>
</dbReference>
<dbReference type="Gene3D" id="3.30.450.20">
    <property type="entry name" value="PAS domain"/>
    <property type="match status" value="1"/>
</dbReference>
<feature type="domain" description="GGDEF" evidence="4">
    <location>
        <begin position="281"/>
        <end position="413"/>
    </location>
</feature>
<feature type="domain" description="PAS" evidence="1">
    <location>
        <begin position="151"/>
        <end position="195"/>
    </location>
</feature>
<evidence type="ECO:0000259" key="4">
    <source>
        <dbReference type="PROSITE" id="PS50887"/>
    </source>
</evidence>
<dbReference type="InterPro" id="IPR001633">
    <property type="entry name" value="EAL_dom"/>
</dbReference>
<dbReference type="InterPro" id="IPR029787">
    <property type="entry name" value="Nucleotide_cyclase"/>
</dbReference>
<dbReference type="SUPFAM" id="SSF55073">
    <property type="entry name" value="Nucleotide cyclase"/>
    <property type="match status" value="1"/>
</dbReference>
<dbReference type="InterPro" id="IPR000014">
    <property type="entry name" value="PAS"/>
</dbReference>
<dbReference type="CDD" id="cd01949">
    <property type="entry name" value="GGDEF"/>
    <property type="match status" value="1"/>
</dbReference>
<dbReference type="PANTHER" id="PTHR44757:SF2">
    <property type="entry name" value="BIOFILM ARCHITECTURE MAINTENANCE PROTEIN MBAA"/>
    <property type="match status" value="1"/>
</dbReference>
<evidence type="ECO:0000313" key="5">
    <source>
        <dbReference type="EMBL" id="SCF28961.1"/>
    </source>
</evidence>
<protein>
    <submittedName>
        <fullName evidence="5">Diguanylate cyclase (GGDEF) domain-containing protein</fullName>
    </submittedName>
</protein>
<dbReference type="InterPro" id="IPR035919">
    <property type="entry name" value="EAL_sf"/>
</dbReference>
<dbReference type="PROSITE" id="PS50113">
    <property type="entry name" value="PAC"/>
    <property type="match status" value="1"/>
</dbReference>
<dbReference type="PROSITE" id="PS50883">
    <property type="entry name" value="EAL"/>
    <property type="match status" value="1"/>
</dbReference>
<evidence type="ECO:0000259" key="2">
    <source>
        <dbReference type="PROSITE" id="PS50113"/>
    </source>
</evidence>
<dbReference type="InterPro" id="IPR013655">
    <property type="entry name" value="PAS_fold_3"/>
</dbReference>
<dbReference type="NCBIfam" id="TIGR00254">
    <property type="entry name" value="GGDEF"/>
    <property type="match status" value="1"/>
</dbReference>
<dbReference type="Gene3D" id="3.30.70.270">
    <property type="match status" value="1"/>
</dbReference>
<evidence type="ECO:0000259" key="1">
    <source>
        <dbReference type="PROSITE" id="PS50112"/>
    </source>
</evidence>
<evidence type="ECO:0000259" key="3">
    <source>
        <dbReference type="PROSITE" id="PS50883"/>
    </source>
</evidence>
<feature type="domain" description="PAC" evidence="2">
    <location>
        <begin position="198"/>
        <end position="251"/>
    </location>
</feature>
<dbReference type="PROSITE" id="PS50112">
    <property type="entry name" value="PAS"/>
    <property type="match status" value="1"/>
</dbReference>
<dbReference type="PANTHER" id="PTHR44757">
    <property type="entry name" value="DIGUANYLATE CYCLASE DGCP"/>
    <property type="match status" value="1"/>
</dbReference>
<dbReference type="SUPFAM" id="SSF141868">
    <property type="entry name" value="EAL domain-like"/>
    <property type="match status" value="1"/>
</dbReference>
<proteinExistence type="predicted"/>
<dbReference type="SMART" id="SM00267">
    <property type="entry name" value="GGDEF"/>
    <property type="match status" value="1"/>
</dbReference>
<dbReference type="InterPro" id="IPR000160">
    <property type="entry name" value="GGDEF_dom"/>
</dbReference>
<keyword evidence="6" id="KW-1185">Reference proteome</keyword>
<dbReference type="STRING" id="121616.GA0070216_108235"/>
<dbReference type="InterPro" id="IPR043128">
    <property type="entry name" value="Rev_trsase/Diguanyl_cyclase"/>
</dbReference>
<dbReference type="CDD" id="cd01948">
    <property type="entry name" value="EAL"/>
    <property type="match status" value="1"/>
</dbReference>
<accession>A0A1C4Z8B6</accession>
<dbReference type="EMBL" id="FMCU01000008">
    <property type="protein sequence ID" value="SCF28961.1"/>
    <property type="molecule type" value="Genomic_DNA"/>
</dbReference>
<dbReference type="SUPFAM" id="SSF55785">
    <property type="entry name" value="PYP-like sensor domain (PAS domain)"/>
    <property type="match status" value="1"/>
</dbReference>
<dbReference type="Gene3D" id="3.20.20.450">
    <property type="entry name" value="EAL domain"/>
    <property type="match status" value="1"/>
</dbReference>
<dbReference type="InterPro" id="IPR000700">
    <property type="entry name" value="PAS-assoc_C"/>
</dbReference>
<organism evidence="5 6">
    <name type="scientific">Micromonospora matsumotoense</name>
    <dbReference type="NCBI Taxonomy" id="121616"/>
    <lineage>
        <taxon>Bacteria</taxon>
        <taxon>Bacillati</taxon>
        <taxon>Actinomycetota</taxon>
        <taxon>Actinomycetes</taxon>
        <taxon>Micromonosporales</taxon>
        <taxon>Micromonosporaceae</taxon>
        <taxon>Micromonospora</taxon>
    </lineage>
</organism>
<dbReference type="Pfam" id="PF00990">
    <property type="entry name" value="GGDEF"/>
    <property type="match status" value="1"/>
</dbReference>
<dbReference type="Pfam" id="PF00563">
    <property type="entry name" value="EAL"/>
    <property type="match status" value="1"/>
</dbReference>
<gene>
    <name evidence="5" type="ORF">GA0070216_108235</name>
</gene>
<reference evidence="6" key="1">
    <citation type="submission" date="2016-06" db="EMBL/GenBank/DDBJ databases">
        <authorList>
            <person name="Varghese N."/>
            <person name="Submissions Spin"/>
        </authorList>
    </citation>
    <scope>NUCLEOTIDE SEQUENCE [LARGE SCALE GENOMIC DNA]</scope>
    <source>
        <strain evidence="6">DSM 44100</strain>
    </source>
</reference>
<dbReference type="PROSITE" id="PS50887">
    <property type="entry name" value="GGDEF"/>
    <property type="match status" value="1"/>
</dbReference>
<dbReference type="Proteomes" id="UP000198797">
    <property type="component" value="Unassembled WGS sequence"/>
</dbReference>
<name>A0A1C4Z8B6_9ACTN</name>
<dbReference type="InterPro" id="IPR052155">
    <property type="entry name" value="Biofilm_reg_signaling"/>
</dbReference>